<dbReference type="AlphaFoldDB" id="A0AAX1MXP6"/>
<proteinExistence type="predicted"/>
<organism evidence="2 3">
    <name type="scientific">Flammeovirga yaeyamensis</name>
    <dbReference type="NCBI Taxonomy" id="367791"/>
    <lineage>
        <taxon>Bacteria</taxon>
        <taxon>Pseudomonadati</taxon>
        <taxon>Bacteroidota</taxon>
        <taxon>Cytophagia</taxon>
        <taxon>Cytophagales</taxon>
        <taxon>Flammeovirgaceae</taxon>
        <taxon>Flammeovirga</taxon>
    </lineage>
</organism>
<evidence type="ECO:0000256" key="1">
    <source>
        <dbReference type="SAM" id="Phobius"/>
    </source>
</evidence>
<reference evidence="2 3" key="1">
    <citation type="submission" date="2021-05" db="EMBL/GenBank/DDBJ databases">
        <title>Comparative genomic studies on the polysaccharide-degrading batcterial strains of the Flammeovirga genus.</title>
        <authorList>
            <person name="Zewei F."/>
            <person name="Zheng Z."/>
            <person name="Yu L."/>
            <person name="Ruyue G."/>
            <person name="Yanhong M."/>
            <person name="Yuanyuan C."/>
            <person name="Jingyan G."/>
            <person name="Wenjun H."/>
        </authorList>
    </citation>
    <scope>NUCLEOTIDE SEQUENCE [LARGE SCALE GENOMIC DNA]</scope>
    <source>
        <strain evidence="2 3">NBRC:100898</strain>
    </source>
</reference>
<keyword evidence="1" id="KW-1133">Transmembrane helix</keyword>
<keyword evidence="1" id="KW-0812">Transmembrane</keyword>
<gene>
    <name evidence="2" type="ORF">KMW28_10195</name>
</gene>
<keyword evidence="1" id="KW-0472">Membrane</keyword>
<dbReference type="KEGG" id="fya:KMW28_10195"/>
<name>A0AAX1MXP6_9BACT</name>
<evidence type="ECO:0000313" key="3">
    <source>
        <dbReference type="Proteomes" id="UP000678679"/>
    </source>
</evidence>
<dbReference type="RefSeq" id="WP_169663502.1">
    <property type="nucleotide sequence ID" value="NZ_CP076132.1"/>
</dbReference>
<feature type="transmembrane region" description="Helical" evidence="1">
    <location>
        <begin position="23"/>
        <end position="42"/>
    </location>
</feature>
<keyword evidence="3" id="KW-1185">Reference proteome</keyword>
<sequence length="146" mass="17071">MNQFELEYKDAKKVVYQKLPKRLLILLMIIVIISNIFIRKLLDLQVNPWIIVTAVSMSIFISGTLIIIDIKKSIRKLANSFYQVESNQLILNFKEGDKIIIDLKNLDKIIFKKHGLIIRTFNQKYFLSNKISNSSELFQQIKKVLA</sequence>
<dbReference type="EMBL" id="CP076132">
    <property type="protein sequence ID" value="QWG00025.1"/>
    <property type="molecule type" value="Genomic_DNA"/>
</dbReference>
<protein>
    <submittedName>
        <fullName evidence="2">Uncharacterized protein</fullName>
    </submittedName>
</protein>
<dbReference type="Proteomes" id="UP000678679">
    <property type="component" value="Chromosome 1"/>
</dbReference>
<feature type="transmembrane region" description="Helical" evidence="1">
    <location>
        <begin position="48"/>
        <end position="68"/>
    </location>
</feature>
<evidence type="ECO:0000313" key="2">
    <source>
        <dbReference type="EMBL" id="QWG00025.1"/>
    </source>
</evidence>
<accession>A0AAX1MXP6</accession>